<gene>
    <name evidence="1" type="ORF">F383_36497</name>
</gene>
<organism evidence="1 2">
    <name type="scientific">Gossypium arboreum</name>
    <name type="common">Tree cotton</name>
    <name type="synonym">Gossypium nanking</name>
    <dbReference type="NCBI Taxonomy" id="29729"/>
    <lineage>
        <taxon>Eukaryota</taxon>
        <taxon>Viridiplantae</taxon>
        <taxon>Streptophyta</taxon>
        <taxon>Embryophyta</taxon>
        <taxon>Tracheophyta</taxon>
        <taxon>Spermatophyta</taxon>
        <taxon>Magnoliopsida</taxon>
        <taxon>eudicotyledons</taxon>
        <taxon>Gunneridae</taxon>
        <taxon>Pentapetalae</taxon>
        <taxon>rosids</taxon>
        <taxon>malvids</taxon>
        <taxon>Malvales</taxon>
        <taxon>Malvaceae</taxon>
        <taxon>Malvoideae</taxon>
        <taxon>Gossypium</taxon>
    </lineage>
</organism>
<evidence type="ECO:0000313" key="1">
    <source>
        <dbReference type="EMBL" id="KHG30497.1"/>
    </source>
</evidence>
<protein>
    <submittedName>
        <fullName evidence="1">Uncharacterized protein</fullName>
    </submittedName>
</protein>
<name>A0A0B0Q011_GOSAR</name>
<dbReference type="EMBL" id="KN457350">
    <property type="protein sequence ID" value="KHG30497.1"/>
    <property type="molecule type" value="Genomic_DNA"/>
</dbReference>
<reference evidence="2" key="1">
    <citation type="submission" date="2014-09" db="EMBL/GenBank/DDBJ databases">
        <authorList>
            <person name="Mudge J."/>
            <person name="Ramaraj T."/>
            <person name="Lindquist I.E."/>
            <person name="Bharti A.K."/>
            <person name="Sundararajan A."/>
            <person name="Cameron C.T."/>
            <person name="Woodward J.E."/>
            <person name="May G.D."/>
            <person name="Brubaker C."/>
            <person name="Broadhvest J."/>
            <person name="Wilkins T.A."/>
        </authorList>
    </citation>
    <scope>NUCLEOTIDE SEQUENCE</scope>
    <source>
        <strain evidence="2">cv. AKA8401</strain>
    </source>
</reference>
<accession>A0A0B0Q011</accession>
<proteinExistence type="predicted"/>
<sequence length="12" mass="1417">MYRTTSCLLDTL</sequence>
<dbReference type="Proteomes" id="UP000032142">
    <property type="component" value="Unassembled WGS sequence"/>
</dbReference>
<evidence type="ECO:0000313" key="2">
    <source>
        <dbReference type="Proteomes" id="UP000032142"/>
    </source>
</evidence>
<keyword evidence="2" id="KW-1185">Reference proteome</keyword>